<comment type="caution">
    <text evidence="2">The sequence shown here is derived from an EMBL/GenBank/DDBJ whole genome shotgun (WGS) entry which is preliminary data.</text>
</comment>
<organism evidence="2 3">
    <name type="scientific">Shewanella schlegeliana</name>
    <dbReference type="NCBI Taxonomy" id="190308"/>
    <lineage>
        <taxon>Bacteria</taxon>
        <taxon>Pseudomonadati</taxon>
        <taxon>Pseudomonadota</taxon>
        <taxon>Gammaproteobacteria</taxon>
        <taxon>Alteromonadales</taxon>
        <taxon>Shewanellaceae</taxon>
        <taxon>Shewanella</taxon>
    </lineage>
</organism>
<evidence type="ECO:0000256" key="1">
    <source>
        <dbReference type="SAM" id="MobiDB-lite"/>
    </source>
</evidence>
<evidence type="ECO:0008006" key="4">
    <source>
        <dbReference type="Google" id="ProtNLM"/>
    </source>
</evidence>
<protein>
    <recommendedName>
        <fullName evidence="4">DUF3987 domain-containing protein</fullName>
    </recommendedName>
</protein>
<evidence type="ECO:0000313" key="2">
    <source>
        <dbReference type="EMBL" id="MBL4914103.1"/>
    </source>
</evidence>
<name>A0ABS1SZZ4_9GAMM</name>
<feature type="region of interest" description="Disordered" evidence="1">
    <location>
        <begin position="1"/>
        <end position="20"/>
    </location>
</feature>
<dbReference type="RefSeq" id="WP_202722363.1">
    <property type="nucleotide sequence ID" value="NZ_BPEX01000053.1"/>
</dbReference>
<keyword evidence="3" id="KW-1185">Reference proteome</keyword>
<evidence type="ECO:0000313" key="3">
    <source>
        <dbReference type="Proteomes" id="UP000604898"/>
    </source>
</evidence>
<dbReference type="Proteomes" id="UP000604898">
    <property type="component" value="Unassembled WGS sequence"/>
</dbReference>
<proteinExistence type="predicted"/>
<gene>
    <name evidence="2" type="ORF">JMA39_13350</name>
</gene>
<dbReference type="EMBL" id="JAESVD010000007">
    <property type="protein sequence ID" value="MBL4914103.1"/>
    <property type="molecule type" value="Genomic_DNA"/>
</dbReference>
<accession>A0ABS1SZZ4</accession>
<reference evidence="2 3" key="1">
    <citation type="submission" date="2021-01" db="EMBL/GenBank/DDBJ databases">
        <title>Genome sequence of Shewanella schlegeliana JCM 11561.</title>
        <authorList>
            <person name="Zhang H."/>
            <person name="Li C."/>
        </authorList>
    </citation>
    <scope>NUCLEOTIDE SEQUENCE [LARGE SCALE GENOMIC DNA]</scope>
    <source>
        <strain evidence="2 3">JCM 11561</strain>
    </source>
</reference>
<sequence length="462" mass="51523">MNYFKNLFPNSKKSNKDEVNKNEAPVLKDKIFEINHVTKIRPVLDPLGLPGLIGDISHLLSSGSEASEEFIAAHSLIRISISIPRGYITLPYGATFTEPRLNAIFVQSTGGGKGVSEKQTNAIFNLAGELNNTEQPIALHARIHSGGLSTGEGISYELRDDSTDSKGNFIQGQNDKRLIVVEAEFANLLAKCNQKTSILSGIIRKLFDGESLEPLTKTDRTSCTDPHVGILGHITATELVSRLDDTSIYNGFLNRFTICCGMPQELQPFPKIPCPDKMAELAKKLNDVLIWVNQEKRVLGMSDCYRELWEDKYAYLKQLGAKDSIEQSLLTRAPHYATMYAMLFAVLDKSNVINSSHLTSALAWIEYWHQSIIYIFDTEKDKINANEKSKIANDVLQSIENLIKQNNGQPTDRTPLQKAVGKKYNSQQVSDALQSLQEMPKPPIKITVHAHNRQVISLTKNI</sequence>